<dbReference type="RefSeq" id="WP_268237112.1">
    <property type="nucleotide sequence ID" value="NZ_BMKL01000001.1"/>
</dbReference>
<gene>
    <name evidence="1" type="ORF">GCM10011515_21540</name>
</gene>
<keyword evidence="2" id="KW-1185">Reference proteome</keyword>
<dbReference type="EMBL" id="BMKL01000001">
    <property type="protein sequence ID" value="GGE01447.1"/>
    <property type="molecule type" value="Genomic_DNA"/>
</dbReference>
<protein>
    <submittedName>
        <fullName evidence="1">Uncharacterized protein</fullName>
    </submittedName>
</protein>
<evidence type="ECO:0000313" key="1">
    <source>
        <dbReference type="EMBL" id="GGE01447.1"/>
    </source>
</evidence>
<evidence type="ECO:0000313" key="2">
    <source>
        <dbReference type="Proteomes" id="UP000619041"/>
    </source>
</evidence>
<sequence>MIDTPQEVGDCAAAEADRFREAVSRVMASGGYYTLRFVIGLL</sequence>
<accession>A0ABQ1S9X6</accession>
<name>A0ABQ1S9X6_9SPHN</name>
<reference evidence="2" key="1">
    <citation type="journal article" date="2019" name="Int. J. Syst. Evol. Microbiol.">
        <title>The Global Catalogue of Microorganisms (GCM) 10K type strain sequencing project: providing services to taxonomists for standard genome sequencing and annotation.</title>
        <authorList>
            <consortium name="The Broad Institute Genomics Platform"/>
            <consortium name="The Broad Institute Genome Sequencing Center for Infectious Disease"/>
            <person name="Wu L."/>
            <person name="Ma J."/>
        </authorList>
    </citation>
    <scope>NUCLEOTIDE SEQUENCE [LARGE SCALE GENOMIC DNA]</scope>
    <source>
        <strain evidence="2">CGMCC 1.15959</strain>
    </source>
</reference>
<proteinExistence type="predicted"/>
<organism evidence="1 2">
    <name type="scientific">Tsuneonella deserti</name>
    <dbReference type="NCBI Taxonomy" id="2035528"/>
    <lineage>
        <taxon>Bacteria</taxon>
        <taxon>Pseudomonadati</taxon>
        <taxon>Pseudomonadota</taxon>
        <taxon>Alphaproteobacteria</taxon>
        <taxon>Sphingomonadales</taxon>
        <taxon>Erythrobacteraceae</taxon>
        <taxon>Tsuneonella</taxon>
    </lineage>
</organism>
<dbReference type="Proteomes" id="UP000619041">
    <property type="component" value="Unassembled WGS sequence"/>
</dbReference>
<comment type="caution">
    <text evidence="1">The sequence shown here is derived from an EMBL/GenBank/DDBJ whole genome shotgun (WGS) entry which is preliminary data.</text>
</comment>